<keyword evidence="1" id="KW-0472">Membrane</keyword>
<organism evidence="2 3">
    <name type="scientific">Chlamydia ibidis 10-1398/6</name>
    <dbReference type="NCBI Taxonomy" id="1046581"/>
    <lineage>
        <taxon>Bacteria</taxon>
        <taxon>Pseudomonadati</taxon>
        <taxon>Chlamydiota</taxon>
        <taxon>Chlamydiia</taxon>
        <taxon>Chlamydiales</taxon>
        <taxon>Chlamydiaceae</taxon>
        <taxon>Chlamydia/Chlamydophila group</taxon>
        <taxon>Chlamydia</taxon>
    </lineage>
</organism>
<name>A0ABP2XD69_9CHLA</name>
<keyword evidence="1" id="KW-0812">Transmembrane</keyword>
<evidence type="ECO:0000313" key="2">
    <source>
        <dbReference type="EMBL" id="EQM62408.1"/>
    </source>
</evidence>
<dbReference type="Proteomes" id="UP000016064">
    <property type="component" value="Unassembled WGS sequence"/>
</dbReference>
<protein>
    <submittedName>
        <fullName evidence="2">Uncharacterized protein</fullName>
    </submittedName>
</protein>
<evidence type="ECO:0000256" key="1">
    <source>
        <dbReference type="SAM" id="Phobius"/>
    </source>
</evidence>
<gene>
    <name evidence="2" type="ORF">H359_0790</name>
</gene>
<dbReference type="EMBL" id="APJW01000003">
    <property type="protein sequence ID" value="EQM62408.1"/>
    <property type="molecule type" value="Genomic_DNA"/>
</dbReference>
<feature type="transmembrane region" description="Helical" evidence="1">
    <location>
        <begin position="6"/>
        <end position="28"/>
    </location>
</feature>
<proteinExistence type="predicted"/>
<comment type="caution">
    <text evidence="2">The sequence shown here is derived from an EMBL/GenBank/DDBJ whole genome shotgun (WGS) entry which is preliminary data.</text>
</comment>
<reference evidence="2 3" key="1">
    <citation type="submission" date="2013-07" db="EMBL/GenBank/DDBJ databases">
        <title>Isolation of a new Chlamydia species from the feral Sacred Ibis (Threskiornis aethiopicus): Chlamydia ibidis.</title>
        <authorList>
            <person name="Vorimore F."/>
            <person name="Hsia R.-C."/>
            <person name="Huot-Creasy H."/>
            <person name="Bastian S."/>
            <person name="Deruyter L."/>
            <person name="Passet A."/>
            <person name="Sachse K."/>
            <person name="Bavoil P."/>
            <person name="Myers G."/>
            <person name="Laroucau K."/>
        </authorList>
    </citation>
    <scope>NUCLEOTIDE SEQUENCE [LARGE SCALE GENOMIC DNA]</scope>
    <source>
        <strain evidence="2 3">10-1398/6</strain>
    </source>
</reference>
<keyword evidence="3" id="KW-1185">Reference proteome</keyword>
<evidence type="ECO:0000313" key="3">
    <source>
        <dbReference type="Proteomes" id="UP000016064"/>
    </source>
</evidence>
<keyword evidence="1" id="KW-1133">Transmembrane helix</keyword>
<accession>A0ABP2XD69</accession>
<sequence length="53" mass="6146">MEFILGILSLMMIVFGIFTIALHLRFMIQAIKTLKKTSIFLDTVIKKQKCQDN</sequence>